<evidence type="ECO:0000313" key="2">
    <source>
        <dbReference type="EMBL" id="OLV16598.1"/>
    </source>
</evidence>
<keyword evidence="3" id="KW-1185">Reference proteome</keyword>
<gene>
    <name evidence="2" type="ORF">BOO71_0011359</name>
</gene>
<dbReference type="AlphaFoldDB" id="A0A1U7NUJ9"/>
<reference evidence="2 3" key="1">
    <citation type="submission" date="2017-01" db="EMBL/GenBank/DDBJ databases">
        <title>Genome Analysis of Deinococcus marmoris KOPRI26562.</title>
        <authorList>
            <person name="Kim J.H."/>
            <person name="Oh H.-M."/>
        </authorList>
    </citation>
    <scope>NUCLEOTIDE SEQUENCE [LARGE SCALE GENOMIC DNA]</scope>
    <source>
        <strain evidence="2 3">KOPRI26562</strain>
    </source>
</reference>
<protein>
    <submittedName>
        <fullName evidence="2">Transposase</fullName>
    </submittedName>
</protein>
<evidence type="ECO:0000259" key="1">
    <source>
        <dbReference type="Pfam" id="PF05598"/>
    </source>
</evidence>
<evidence type="ECO:0000313" key="3">
    <source>
        <dbReference type="Proteomes" id="UP000186607"/>
    </source>
</evidence>
<dbReference type="Pfam" id="PF05598">
    <property type="entry name" value="DUF772"/>
    <property type="match status" value="1"/>
</dbReference>
<accession>A0A1U7NUJ9</accession>
<proteinExistence type="predicted"/>
<name>A0A1U7NUJ9_9DEIO</name>
<dbReference type="STRING" id="249408.BOO71_0011359"/>
<feature type="domain" description="Transposase InsH N-terminal" evidence="1">
    <location>
        <begin position="13"/>
        <end position="84"/>
    </location>
</feature>
<dbReference type="Proteomes" id="UP000186607">
    <property type="component" value="Unassembled WGS sequence"/>
</dbReference>
<organism evidence="2 3">
    <name type="scientific">Deinococcus marmoris</name>
    <dbReference type="NCBI Taxonomy" id="249408"/>
    <lineage>
        <taxon>Bacteria</taxon>
        <taxon>Thermotogati</taxon>
        <taxon>Deinococcota</taxon>
        <taxon>Deinococci</taxon>
        <taxon>Deinococcales</taxon>
        <taxon>Deinococcaceae</taxon>
        <taxon>Deinococcus</taxon>
    </lineage>
</organism>
<dbReference type="EMBL" id="MSTI01000136">
    <property type="protein sequence ID" value="OLV16598.1"/>
    <property type="molecule type" value="Genomic_DNA"/>
</dbReference>
<sequence length="100" mass="11552">MRLRDEFGALYQDQDFAALFPRHGQPAWSPWRLALITVYQFMEQLSDHGAADAVRGRLDWKYALSLELDDSGFDHTVLSEFRTRLVQGNAELLLLDHMLS</sequence>
<comment type="caution">
    <text evidence="2">The sequence shown here is derived from an EMBL/GenBank/DDBJ whole genome shotgun (WGS) entry which is preliminary data.</text>
</comment>
<dbReference type="InterPro" id="IPR008490">
    <property type="entry name" value="Transposase_InsH_N"/>
</dbReference>